<reference evidence="1 2" key="1">
    <citation type="journal article" date="2024" name="J Genomics">
        <title>Draft genome sequencing and assembly of Favolaschia claudopus CIRM-BRFM 2984 isolated from oak limbs.</title>
        <authorList>
            <person name="Navarro D."/>
            <person name="Drula E."/>
            <person name="Chaduli D."/>
            <person name="Cazenave R."/>
            <person name="Ahrendt S."/>
            <person name="Wang J."/>
            <person name="Lipzen A."/>
            <person name="Daum C."/>
            <person name="Barry K."/>
            <person name="Grigoriev I.V."/>
            <person name="Favel A."/>
            <person name="Rosso M.N."/>
            <person name="Martin F."/>
        </authorList>
    </citation>
    <scope>NUCLEOTIDE SEQUENCE [LARGE SCALE GENOMIC DNA]</scope>
    <source>
        <strain evidence="1 2">CIRM-BRFM 2984</strain>
    </source>
</reference>
<protein>
    <submittedName>
        <fullName evidence="1">Uncharacterized protein</fullName>
    </submittedName>
</protein>
<keyword evidence="2" id="KW-1185">Reference proteome</keyword>
<dbReference type="AlphaFoldDB" id="A0AAW0B438"/>
<name>A0AAW0B438_9AGAR</name>
<evidence type="ECO:0000313" key="1">
    <source>
        <dbReference type="EMBL" id="KAK7020821.1"/>
    </source>
</evidence>
<gene>
    <name evidence="1" type="ORF">R3P38DRAFT_2534835</name>
</gene>
<comment type="caution">
    <text evidence="1">The sequence shown here is derived from an EMBL/GenBank/DDBJ whole genome shotgun (WGS) entry which is preliminary data.</text>
</comment>
<sequence>ASADFFEQLFDELQRMKLMFTGRPIPFKKFVRGGNLLVTNLDMDTAQVLGLCRSVLRFSDPEYSGIPKDTNPEDIAPMFIKICWRHAKE</sequence>
<dbReference type="EMBL" id="JAWWNJ010000040">
    <property type="protein sequence ID" value="KAK7020821.1"/>
    <property type="molecule type" value="Genomic_DNA"/>
</dbReference>
<evidence type="ECO:0000313" key="2">
    <source>
        <dbReference type="Proteomes" id="UP001362999"/>
    </source>
</evidence>
<proteinExistence type="predicted"/>
<feature type="non-terminal residue" evidence="1">
    <location>
        <position position="1"/>
    </location>
</feature>
<organism evidence="1 2">
    <name type="scientific">Favolaschia claudopus</name>
    <dbReference type="NCBI Taxonomy" id="2862362"/>
    <lineage>
        <taxon>Eukaryota</taxon>
        <taxon>Fungi</taxon>
        <taxon>Dikarya</taxon>
        <taxon>Basidiomycota</taxon>
        <taxon>Agaricomycotina</taxon>
        <taxon>Agaricomycetes</taxon>
        <taxon>Agaricomycetidae</taxon>
        <taxon>Agaricales</taxon>
        <taxon>Marasmiineae</taxon>
        <taxon>Mycenaceae</taxon>
        <taxon>Favolaschia</taxon>
    </lineage>
</organism>
<accession>A0AAW0B438</accession>
<dbReference type="Proteomes" id="UP001362999">
    <property type="component" value="Unassembled WGS sequence"/>
</dbReference>